<dbReference type="InterPro" id="IPR043129">
    <property type="entry name" value="ATPase_NBD"/>
</dbReference>
<dbReference type="GO" id="GO:0005524">
    <property type="term" value="F:ATP binding"/>
    <property type="evidence" value="ECO:0007669"/>
    <property type="project" value="UniProtKB-UniRule"/>
</dbReference>
<dbReference type="SUPFAM" id="SSF53067">
    <property type="entry name" value="Actin-like ATPase domain"/>
    <property type="match status" value="1"/>
</dbReference>
<organism evidence="3 4">
    <name type="scientific">Stappia albiluteola</name>
    <dbReference type="NCBI Taxonomy" id="2758565"/>
    <lineage>
        <taxon>Bacteria</taxon>
        <taxon>Pseudomonadati</taxon>
        <taxon>Pseudomonadota</taxon>
        <taxon>Alphaproteobacteria</taxon>
        <taxon>Hyphomicrobiales</taxon>
        <taxon>Stappiaceae</taxon>
        <taxon>Stappia</taxon>
    </lineage>
</organism>
<dbReference type="UniPathway" id="UPA00343"/>
<protein>
    <recommendedName>
        <fullName evidence="2">Anhydro-N-acetylmuramic acid kinase</fullName>
        <ecNumber evidence="2">2.7.1.170</ecNumber>
    </recommendedName>
    <alternativeName>
        <fullName evidence="2">AnhMurNAc kinase</fullName>
    </alternativeName>
</protein>
<accession>A0A839A9S7</accession>
<keyword evidence="2 3" id="KW-0808">Transferase</keyword>
<dbReference type="UniPathway" id="UPA00544"/>
<dbReference type="HAMAP" id="MF_01270">
    <property type="entry name" value="AnhMurNAc_kinase"/>
    <property type="match status" value="1"/>
</dbReference>
<dbReference type="EC" id="2.7.1.170" evidence="2"/>
<dbReference type="InterPro" id="IPR005338">
    <property type="entry name" value="Anhydro_N_Ac-Mur_kinase"/>
</dbReference>
<keyword evidence="2" id="KW-0067">ATP-binding</keyword>
<keyword evidence="2" id="KW-0547">Nucleotide-binding</keyword>
<evidence type="ECO:0000256" key="2">
    <source>
        <dbReference type="HAMAP-Rule" id="MF_01270"/>
    </source>
</evidence>
<keyword evidence="4" id="KW-1185">Reference proteome</keyword>
<dbReference type="PANTHER" id="PTHR30605">
    <property type="entry name" value="ANHYDRO-N-ACETYLMURAMIC ACID KINASE"/>
    <property type="match status" value="1"/>
</dbReference>
<comment type="caution">
    <text evidence="2">Lacks conserved residue(s) required for the propagation of feature annotation.</text>
</comment>
<reference evidence="3 4" key="1">
    <citation type="submission" date="2020-07" db="EMBL/GenBank/DDBJ databases">
        <title>Stappia sp., F7233, whole genome shotgun sequencing project.</title>
        <authorList>
            <person name="Jiang S."/>
            <person name="Liu Z.W."/>
            <person name="Du Z.J."/>
        </authorList>
    </citation>
    <scope>NUCLEOTIDE SEQUENCE [LARGE SCALE GENOMIC DNA]</scope>
    <source>
        <strain evidence="3 4">F7233</strain>
    </source>
</reference>
<dbReference type="AlphaFoldDB" id="A0A839A9S7"/>
<dbReference type="GO" id="GO:0016773">
    <property type="term" value="F:phosphotransferase activity, alcohol group as acceptor"/>
    <property type="evidence" value="ECO:0007669"/>
    <property type="project" value="UniProtKB-UniRule"/>
</dbReference>
<evidence type="ECO:0000256" key="1">
    <source>
        <dbReference type="ARBA" id="ARBA00023277"/>
    </source>
</evidence>
<dbReference type="RefSeq" id="WP_182161579.1">
    <property type="nucleotide sequence ID" value="NZ_JACFXV010000029.1"/>
</dbReference>
<comment type="pathway">
    <text evidence="2">Amino-sugar metabolism; 1,6-anhydro-N-acetylmuramate degradation.</text>
</comment>
<comment type="catalytic activity">
    <reaction evidence="2">
        <text>1,6-anhydro-N-acetyl-beta-muramate + ATP + H2O = N-acetyl-D-muramate 6-phosphate + ADP + H(+)</text>
        <dbReference type="Rhea" id="RHEA:24952"/>
        <dbReference type="ChEBI" id="CHEBI:15377"/>
        <dbReference type="ChEBI" id="CHEBI:15378"/>
        <dbReference type="ChEBI" id="CHEBI:30616"/>
        <dbReference type="ChEBI" id="CHEBI:58690"/>
        <dbReference type="ChEBI" id="CHEBI:58722"/>
        <dbReference type="ChEBI" id="CHEBI:456216"/>
        <dbReference type="EC" id="2.7.1.170"/>
    </reaction>
</comment>
<comment type="function">
    <text evidence="2">Catalyzes the specific phosphorylation of 1,6-anhydro-N-acetylmuramic acid (anhMurNAc) with the simultaneous cleavage of the 1,6-anhydro ring, generating MurNAc-6-P. Is required for the utilization of anhMurNAc either imported from the medium or derived from its own cell wall murein, and thus plays a role in cell wall recycling.</text>
</comment>
<dbReference type="EMBL" id="JACFXV010000029">
    <property type="protein sequence ID" value="MBA5775794.1"/>
    <property type="molecule type" value="Genomic_DNA"/>
</dbReference>
<dbReference type="NCBIfam" id="NF007141">
    <property type="entry name" value="PRK09585.1-5"/>
    <property type="match status" value="1"/>
</dbReference>
<evidence type="ECO:0000313" key="4">
    <source>
        <dbReference type="Proteomes" id="UP000541109"/>
    </source>
</evidence>
<comment type="pathway">
    <text evidence="2">Cell wall biogenesis; peptidoglycan recycling.</text>
</comment>
<dbReference type="GO" id="GO:0097175">
    <property type="term" value="P:1,6-anhydro-N-acetyl-beta-muramic acid catabolic process"/>
    <property type="evidence" value="ECO:0007669"/>
    <property type="project" value="UniProtKB-UniRule"/>
</dbReference>
<keyword evidence="2 3" id="KW-0418">Kinase</keyword>
<dbReference type="Gene3D" id="3.30.420.40">
    <property type="match status" value="2"/>
</dbReference>
<dbReference type="Proteomes" id="UP000541109">
    <property type="component" value="Unassembled WGS sequence"/>
</dbReference>
<dbReference type="PANTHER" id="PTHR30605:SF0">
    <property type="entry name" value="ANHYDRO-N-ACETYLMURAMIC ACID KINASE"/>
    <property type="match status" value="1"/>
</dbReference>
<dbReference type="GO" id="GO:0006040">
    <property type="term" value="P:amino sugar metabolic process"/>
    <property type="evidence" value="ECO:0007669"/>
    <property type="project" value="InterPro"/>
</dbReference>
<dbReference type="GO" id="GO:0016301">
    <property type="term" value="F:kinase activity"/>
    <property type="evidence" value="ECO:0007669"/>
    <property type="project" value="UniProtKB-KW"/>
</dbReference>
<comment type="similarity">
    <text evidence="2">Belongs to the anhydro-N-acetylmuramic acid kinase family.</text>
</comment>
<sequence>MPDSDTRREPAWAIGLMTGTVLDGNIDIAMLKSDGETIAEFGAYKLAPYSPGLREQLAEALEVAARWGFDGPEPALFAAAERALTLAQAEAVNAFLAENDISPETVAAIGFHGQTVLHRAPSPGRRGATRQLGDGAMMAQVTGIDTVFDFRSADIAAGGQGAPLAPVYHAALLSRAGAEPGSALLNLGGVANVTWWCGDGRLAAFDTGPANAPINDWVARHGAGPFDRDGRLALAGWVDEDRLARALEHPYLTAAYPKSLDRNSFTSALAEGLSLEDGAATLTAFSAAAVGRGLDILPTRPKRIVLCGGGRRNPALVAEIAKRARVEPVMSEDVGWRGDAVEAECFAFLAIRSLRGLPLSFPETTGVSAPLTGGRIARAPRPSATAATVTA</sequence>
<name>A0A839A9S7_9HYPH</name>
<dbReference type="Pfam" id="PF03702">
    <property type="entry name" value="AnmK"/>
    <property type="match status" value="1"/>
</dbReference>
<gene>
    <name evidence="2" type="primary">anmK</name>
    <name evidence="3" type="ORF">H2509_01490</name>
</gene>
<proteinExistence type="inferred from homology"/>
<keyword evidence="1 2" id="KW-0119">Carbohydrate metabolism</keyword>
<comment type="caution">
    <text evidence="3">The sequence shown here is derived from an EMBL/GenBank/DDBJ whole genome shotgun (WGS) entry which is preliminary data.</text>
</comment>
<dbReference type="GO" id="GO:0009254">
    <property type="term" value="P:peptidoglycan turnover"/>
    <property type="evidence" value="ECO:0007669"/>
    <property type="project" value="UniProtKB-UniRule"/>
</dbReference>
<evidence type="ECO:0000313" key="3">
    <source>
        <dbReference type="EMBL" id="MBA5775794.1"/>
    </source>
</evidence>